<dbReference type="Pfam" id="PF04542">
    <property type="entry name" value="Sigma70_r2"/>
    <property type="match status" value="1"/>
</dbReference>
<name>A0A1I3NKU8_9FLAO</name>
<dbReference type="PANTHER" id="PTHR43133:SF51">
    <property type="entry name" value="RNA POLYMERASE SIGMA FACTOR"/>
    <property type="match status" value="1"/>
</dbReference>
<dbReference type="InterPro" id="IPR014284">
    <property type="entry name" value="RNA_pol_sigma-70_dom"/>
</dbReference>
<keyword evidence="8" id="KW-1185">Reference proteome</keyword>
<comment type="similarity">
    <text evidence="1">Belongs to the sigma-70 factor family. ECF subfamily.</text>
</comment>
<evidence type="ECO:0000259" key="5">
    <source>
        <dbReference type="Pfam" id="PF04542"/>
    </source>
</evidence>
<protein>
    <submittedName>
        <fullName evidence="7">RNA polymerase sigma-70 factor, ECF subfamily</fullName>
    </submittedName>
</protein>
<gene>
    <name evidence="7" type="ORF">SAMN04487893_103115</name>
</gene>
<dbReference type="GO" id="GO:0006352">
    <property type="term" value="P:DNA-templated transcription initiation"/>
    <property type="evidence" value="ECO:0007669"/>
    <property type="project" value="InterPro"/>
</dbReference>
<dbReference type="Proteomes" id="UP000243887">
    <property type="component" value="Unassembled WGS sequence"/>
</dbReference>
<evidence type="ECO:0000256" key="1">
    <source>
        <dbReference type="ARBA" id="ARBA00010641"/>
    </source>
</evidence>
<accession>A0A1I3NKU8</accession>
<feature type="domain" description="RNA polymerase sigma factor 70 region 4 type 2" evidence="6">
    <location>
        <begin position="125"/>
        <end position="177"/>
    </location>
</feature>
<dbReference type="PANTHER" id="PTHR43133">
    <property type="entry name" value="RNA POLYMERASE ECF-TYPE SIGMA FACTO"/>
    <property type="match status" value="1"/>
</dbReference>
<sequence length="191" mass="22733">MKKVVDEHINAAKQGDQVAFTFLLNHYWSEVYHFILKSAQNEADTEDITIETFSKAFSRITTYNPEYAFNTWLLTIAKNVHIDLIRNRRNNPVFPINEEDSSLYQNIIDESPSIEDEIIQRQKLRIFEAYVELLKPHYQEVIKMRYFQDMSYNEISEQLQEPLNTVKVKIMRAKKLLAEIIVKQIDKRFEI</sequence>
<evidence type="ECO:0000313" key="8">
    <source>
        <dbReference type="Proteomes" id="UP000243887"/>
    </source>
</evidence>
<dbReference type="GO" id="GO:0003677">
    <property type="term" value="F:DNA binding"/>
    <property type="evidence" value="ECO:0007669"/>
    <property type="project" value="InterPro"/>
</dbReference>
<reference evidence="8" key="1">
    <citation type="submission" date="2016-10" db="EMBL/GenBank/DDBJ databases">
        <authorList>
            <person name="Varghese N."/>
            <person name="Submissions S."/>
        </authorList>
    </citation>
    <scope>NUCLEOTIDE SEQUENCE [LARGE SCALE GENOMIC DNA]</scope>
    <source>
        <strain evidence="8">DSM 26542</strain>
    </source>
</reference>
<dbReference type="InterPro" id="IPR013249">
    <property type="entry name" value="RNA_pol_sigma70_r4_t2"/>
</dbReference>
<dbReference type="Gene3D" id="1.10.1740.10">
    <property type="match status" value="1"/>
</dbReference>
<dbReference type="InterPro" id="IPR007627">
    <property type="entry name" value="RNA_pol_sigma70_r2"/>
</dbReference>
<dbReference type="InterPro" id="IPR013324">
    <property type="entry name" value="RNA_pol_sigma_r3/r4-like"/>
</dbReference>
<evidence type="ECO:0000259" key="6">
    <source>
        <dbReference type="Pfam" id="PF08281"/>
    </source>
</evidence>
<dbReference type="OrthoDB" id="9785675at2"/>
<dbReference type="GO" id="GO:0016987">
    <property type="term" value="F:sigma factor activity"/>
    <property type="evidence" value="ECO:0007669"/>
    <property type="project" value="UniProtKB-KW"/>
</dbReference>
<dbReference type="InterPro" id="IPR039425">
    <property type="entry name" value="RNA_pol_sigma-70-like"/>
</dbReference>
<organism evidence="7 8">
    <name type="scientific">Myroides guanonis</name>
    <dbReference type="NCBI Taxonomy" id="1150112"/>
    <lineage>
        <taxon>Bacteria</taxon>
        <taxon>Pseudomonadati</taxon>
        <taxon>Bacteroidota</taxon>
        <taxon>Flavobacteriia</taxon>
        <taxon>Flavobacteriales</taxon>
        <taxon>Flavobacteriaceae</taxon>
        <taxon>Myroides</taxon>
    </lineage>
</organism>
<evidence type="ECO:0000256" key="4">
    <source>
        <dbReference type="ARBA" id="ARBA00023163"/>
    </source>
</evidence>
<evidence type="ECO:0000256" key="3">
    <source>
        <dbReference type="ARBA" id="ARBA00023082"/>
    </source>
</evidence>
<keyword evidence="2" id="KW-0805">Transcription regulation</keyword>
<keyword evidence="3" id="KW-0731">Sigma factor</keyword>
<dbReference type="InterPro" id="IPR036388">
    <property type="entry name" value="WH-like_DNA-bd_sf"/>
</dbReference>
<evidence type="ECO:0000313" key="7">
    <source>
        <dbReference type="EMBL" id="SFJ09802.1"/>
    </source>
</evidence>
<keyword evidence="4" id="KW-0804">Transcription</keyword>
<dbReference type="RefSeq" id="WP_090678203.1">
    <property type="nucleotide sequence ID" value="NZ_FORU01000003.1"/>
</dbReference>
<dbReference type="Gene3D" id="1.10.10.10">
    <property type="entry name" value="Winged helix-like DNA-binding domain superfamily/Winged helix DNA-binding domain"/>
    <property type="match status" value="1"/>
</dbReference>
<dbReference type="Pfam" id="PF08281">
    <property type="entry name" value="Sigma70_r4_2"/>
    <property type="match status" value="1"/>
</dbReference>
<dbReference type="EMBL" id="FORU01000003">
    <property type="protein sequence ID" value="SFJ09802.1"/>
    <property type="molecule type" value="Genomic_DNA"/>
</dbReference>
<dbReference type="InterPro" id="IPR013325">
    <property type="entry name" value="RNA_pol_sigma_r2"/>
</dbReference>
<dbReference type="NCBIfam" id="TIGR02937">
    <property type="entry name" value="sigma70-ECF"/>
    <property type="match status" value="1"/>
</dbReference>
<dbReference type="SUPFAM" id="SSF88946">
    <property type="entry name" value="Sigma2 domain of RNA polymerase sigma factors"/>
    <property type="match status" value="1"/>
</dbReference>
<proteinExistence type="inferred from homology"/>
<feature type="domain" description="RNA polymerase sigma-70 region 2" evidence="5">
    <location>
        <begin position="25"/>
        <end position="89"/>
    </location>
</feature>
<dbReference type="CDD" id="cd06171">
    <property type="entry name" value="Sigma70_r4"/>
    <property type="match status" value="1"/>
</dbReference>
<dbReference type="AlphaFoldDB" id="A0A1I3NKU8"/>
<dbReference type="SUPFAM" id="SSF88659">
    <property type="entry name" value="Sigma3 and sigma4 domains of RNA polymerase sigma factors"/>
    <property type="match status" value="1"/>
</dbReference>
<dbReference type="STRING" id="1150112.SAMN04487893_103115"/>
<evidence type="ECO:0000256" key="2">
    <source>
        <dbReference type="ARBA" id="ARBA00023015"/>
    </source>
</evidence>